<reference evidence="2 3" key="1">
    <citation type="submission" date="2019-03" db="EMBL/GenBank/DDBJ databases">
        <title>Genomic Encyclopedia of Type Strains, Phase IV (KMG-IV): sequencing the most valuable type-strain genomes for metagenomic binning, comparative biology and taxonomic classification.</title>
        <authorList>
            <person name="Goeker M."/>
        </authorList>
    </citation>
    <scope>NUCLEOTIDE SEQUENCE [LARGE SCALE GENOMIC DNA]</scope>
    <source>
        <strain evidence="2 3">DSM 100059</strain>
    </source>
</reference>
<dbReference type="Proteomes" id="UP000294498">
    <property type="component" value="Unassembled WGS sequence"/>
</dbReference>
<keyword evidence="3" id="KW-1185">Reference proteome</keyword>
<dbReference type="RefSeq" id="WP_133989826.1">
    <property type="nucleotide sequence ID" value="NZ_SODV01000001.1"/>
</dbReference>
<protein>
    <recommendedName>
        <fullName evidence="1">DUF5615 domain-containing protein</fullName>
    </recommendedName>
</protein>
<accession>A0A4V3GLE3</accession>
<sequence length="114" mass="13610">MILADENIPFEIIKSLREVEFEVTSIYELKRGIKDEQVIEMAMKYDYLLLTEDKDFGEWVFAHHVKGLSVIFLRYSFSELQEIIQTLIYLLKNKTLQRPVFVTITPQKIRIRQL</sequence>
<gene>
    <name evidence="2" type="ORF">EDB95_0281</name>
</gene>
<evidence type="ECO:0000313" key="3">
    <source>
        <dbReference type="Proteomes" id="UP000294498"/>
    </source>
</evidence>
<dbReference type="InterPro" id="IPR041049">
    <property type="entry name" value="DUF5615"/>
</dbReference>
<evidence type="ECO:0000259" key="1">
    <source>
        <dbReference type="Pfam" id="PF18480"/>
    </source>
</evidence>
<dbReference type="OrthoDB" id="9806751at2"/>
<dbReference type="SUPFAM" id="SSF88723">
    <property type="entry name" value="PIN domain-like"/>
    <property type="match status" value="1"/>
</dbReference>
<proteinExistence type="predicted"/>
<comment type="caution">
    <text evidence="2">The sequence shown here is derived from an EMBL/GenBank/DDBJ whole genome shotgun (WGS) entry which is preliminary data.</text>
</comment>
<dbReference type="AlphaFoldDB" id="A0A4V3GLE3"/>
<dbReference type="InterPro" id="IPR029060">
    <property type="entry name" value="PIN-like_dom_sf"/>
</dbReference>
<dbReference type="Pfam" id="PF18480">
    <property type="entry name" value="DUF5615"/>
    <property type="match status" value="1"/>
</dbReference>
<dbReference type="EMBL" id="SODV01000001">
    <property type="protein sequence ID" value="TDW99272.1"/>
    <property type="molecule type" value="Genomic_DNA"/>
</dbReference>
<name>A0A4V3GLE3_9BACT</name>
<organism evidence="2 3">
    <name type="scientific">Dinghuibacter silviterrae</name>
    <dbReference type="NCBI Taxonomy" id="1539049"/>
    <lineage>
        <taxon>Bacteria</taxon>
        <taxon>Pseudomonadati</taxon>
        <taxon>Bacteroidota</taxon>
        <taxon>Chitinophagia</taxon>
        <taxon>Chitinophagales</taxon>
        <taxon>Chitinophagaceae</taxon>
        <taxon>Dinghuibacter</taxon>
    </lineage>
</organism>
<evidence type="ECO:0000313" key="2">
    <source>
        <dbReference type="EMBL" id="TDW99272.1"/>
    </source>
</evidence>
<feature type="domain" description="DUF5615" evidence="1">
    <location>
        <begin position="2"/>
        <end position="98"/>
    </location>
</feature>